<name>A0ACB7S7B7_HYAAI</name>
<sequence length="100" mass="11474">MSVRGEAAEFHCVIRDETCSANLQNQSETRPELRCRKLVYPYKRRYLTRKDACVLVCHRTPRVDAAFHGVPVRKVRARLLFLLATTANDFYCAPRDTACG</sequence>
<evidence type="ECO:0000313" key="1">
    <source>
        <dbReference type="EMBL" id="KAH6931082.1"/>
    </source>
</evidence>
<keyword evidence="2" id="KW-1185">Reference proteome</keyword>
<organism evidence="1 2">
    <name type="scientific">Hyalomma asiaticum</name>
    <name type="common">Tick</name>
    <dbReference type="NCBI Taxonomy" id="266040"/>
    <lineage>
        <taxon>Eukaryota</taxon>
        <taxon>Metazoa</taxon>
        <taxon>Ecdysozoa</taxon>
        <taxon>Arthropoda</taxon>
        <taxon>Chelicerata</taxon>
        <taxon>Arachnida</taxon>
        <taxon>Acari</taxon>
        <taxon>Parasitiformes</taxon>
        <taxon>Ixodida</taxon>
        <taxon>Ixodoidea</taxon>
        <taxon>Ixodidae</taxon>
        <taxon>Hyalomminae</taxon>
        <taxon>Hyalomma</taxon>
    </lineage>
</organism>
<proteinExistence type="predicted"/>
<dbReference type="EMBL" id="CM023485">
    <property type="protein sequence ID" value="KAH6931082.1"/>
    <property type="molecule type" value="Genomic_DNA"/>
</dbReference>
<evidence type="ECO:0000313" key="2">
    <source>
        <dbReference type="Proteomes" id="UP000821845"/>
    </source>
</evidence>
<protein>
    <submittedName>
        <fullName evidence="1">Uncharacterized protein</fullName>
    </submittedName>
</protein>
<dbReference type="Proteomes" id="UP000821845">
    <property type="component" value="Chromosome 5"/>
</dbReference>
<reference evidence="1" key="1">
    <citation type="submission" date="2020-05" db="EMBL/GenBank/DDBJ databases">
        <title>Large-scale comparative analyses of tick genomes elucidate their genetic diversity and vector capacities.</title>
        <authorList>
            <person name="Jia N."/>
            <person name="Wang J."/>
            <person name="Shi W."/>
            <person name="Du L."/>
            <person name="Sun Y."/>
            <person name="Zhan W."/>
            <person name="Jiang J."/>
            <person name="Wang Q."/>
            <person name="Zhang B."/>
            <person name="Ji P."/>
            <person name="Sakyi L.B."/>
            <person name="Cui X."/>
            <person name="Yuan T."/>
            <person name="Jiang B."/>
            <person name="Yang W."/>
            <person name="Lam T.T.-Y."/>
            <person name="Chang Q."/>
            <person name="Ding S."/>
            <person name="Wang X."/>
            <person name="Zhu J."/>
            <person name="Ruan X."/>
            <person name="Zhao L."/>
            <person name="Wei J."/>
            <person name="Que T."/>
            <person name="Du C."/>
            <person name="Cheng J."/>
            <person name="Dai P."/>
            <person name="Han X."/>
            <person name="Huang E."/>
            <person name="Gao Y."/>
            <person name="Liu J."/>
            <person name="Shao H."/>
            <person name="Ye R."/>
            <person name="Li L."/>
            <person name="Wei W."/>
            <person name="Wang X."/>
            <person name="Wang C."/>
            <person name="Yang T."/>
            <person name="Huo Q."/>
            <person name="Li W."/>
            <person name="Guo W."/>
            <person name="Chen H."/>
            <person name="Zhou L."/>
            <person name="Ni X."/>
            <person name="Tian J."/>
            <person name="Zhou Y."/>
            <person name="Sheng Y."/>
            <person name="Liu T."/>
            <person name="Pan Y."/>
            <person name="Xia L."/>
            <person name="Li J."/>
            <person name="Zhao F."/>
            <person name="Cao W."/>
        </authorList>
    </citation>
    <scope>NUCLEOTIDE SEQUENCE</scope>
    <source>
        <strain evidence="1">Hyas-2018</strain>
    </source>
</reference>
<gene>
    <name evidence="1" type="ORF">HPB50_022059</name>
</gene>
<comment type="caution">
    <text evidence="1">The sequence shown here is derived from an EMBL/GenBank/DDBJ whole genome shotgun (WGS) entry which is preliminary data.</text>
</comment>
<accession>A0ACB7S7B7</accession>